<reference evidence="1 2" key="1">
    <citation type="submission" date="2022-01" db="EMBL/GenBank/DDBJ databases">
        <title>A chromosomal length assembly of Cordylochernes scorpioides.</title>
        <authorList>
            <person name="Zeh D."/>
            <person name="Zeh J."/>
        </authorList>
    </citation>
    <scope>NUCLEOTIDE SEQUENCE [LARGE SCALE GENOMIC DNA]</scope>
    <source>
        <strain evidence="1">IN4F17</strain>
        <tissue evidence="1">Whole Body</tissue>
    </source>
</reference>
<organism evidence="1 2">
    <name type="scientific">Cordylochernes scorpioides</name>
    <dbReference type="NCBI Taxonomy" id="51811"/>
    <lineage>
        <taxon>Eukaryota</taxon>
        <taxon>Metazoa</taxon>
        <taxon>Ecdysozoa</taxon>
        <taxon>Arthropoda</taxon>
        <taxon>Chelicerata</taxon>
        <taxon>Arachnida</taxon>
        <taxon>Pseudoscorpiones</taxon>
        <taxon>Cheliferoidea</taxon>
        <taxon>Chernetidae</taxon>
        <taxon>Cordylochernes</taxon>
    </lineage>
</organism>
<protein>
    <submittedName>
        <fullName evidence="1">Uncharacterized protein</fullName>
    </submittedName>
</protein>
<dbReference type="EMBL" id="CP092867">
    <property type="protein sequence ID" value="UYV67779.1"/>
    <property type="molecule type" value="Genomic_DNA"/>
</dbReference>
<dbReference type="Proteomes" id="UP001235939">
    <property type="component" value="Chromosome 05"/>
</dbReference>
<keyword evidence="2" id="KW-1185">Reference proteome</keyword>
<proteinExistence type="predicted"/>
<gene>
    <name evidence="1" type="ORF">LAZ67_5001993</name>
</gene>
<sequence>MSFVPIRNTLLYILGKLDQVGHKSAGEFDLPRNMSLLAKVDYLPVEFFASSAYCFPFEGLFDFRSYSFGIAVVVHYAVLLRGIGLDDINTETANFTKQIYTAMESANIIKFAKRRHQLSKPWYDKDCYIMKKTTKVSLQRCRNSNNIYDRQKYIEARREYFKLLQRKRDEFNKDKNERIKNAKDPKSFWNAIASFRKKPIIQGEIDIKEWFLFYKNLLNKENKEATFTVNQMIGWKDPDLDAEITLEEIHDVVKKLANGKAVGLDGIPNELLKNLPIPTLNKLKNLFNKIMSTEKIPATLDELNSTPYI</sequence>
<name>A0ABY6KH49_9ARAC</name>
<evidence type="ECO:0000313" key="2">
    <source>
        <dbReference type="Proteomes" id="UP001235939"/>
    </source>
</evidence>
<evidence type="ECO:0000313" key="1">
    <source>
        <dbReference type="EMBL" id="UYV67779.1"/>
    </source>
</evidence>
<accession>A0ABY6KH49</accession>